<dbReference type="Proteomes" id="UP000747399">
    <property type="component" value="Unassembled WGS sequence"/>
</dbReference>
<dbReference type="EMBL" id="BNCO01000063">
    <property type="protein sequence ID" value="GIL64116.1"/>
    <property type="molecule type" value="Genomic_DNA"/>
</dbReference>
<keyword evidence="3" id="KW-1185">Reference proteome</keyword>
<evidence type="ECO:0000313" key="2">
    <source>
        <dbReference type="EMBL" id="GIL64116.1"/>
    </source>
</evidence>
<name>A0A8J4BRW8_9CHLO</name>
<evidence type="ECO:0000313" key="3">
    <source>
        <dbReference type="Proteomes" id="UP000747399"/>
    </source>
</evidence>
<proteinExistence type="predicted"/>
<organism evidence="2 3">
    <name type="scientific">Volvox africanus</name>
    <dbReference type="NCBI Taxonomy" id="51714"/>
    <lineage>
        <taxon>Eukaryota</taxon>
        <taxon>Viridiplantae</taxon>
        <taxon>Chlorophyta</taxon>
        <taxon>core chlorophytes</taxon>
        <taxon>Chlorophyceae</taxon>
        <taxon>CS clade</taxon>
        <taxon>Chlamydomonadales</taxon>
        <taxon>Volvocaceae</taxon>
        <taxon>Volvox</taxon>
    </lineage>
</organism>
<evidence type="ECO:0000259" key="1">
    <source>
        <dbReference type="Pfam" id="PF05548"/>
    </source>
</evidence>
<sequence length="258" mass="28108">MRAWAGRNCFWTGLVTIEAATIGANGSYGIGYAWISGSYTRSPMPYLHELAHNLCLGHAGVGTCEGCDWSCTMGLCCRTRCFDAPHSWPLGWALPLADGSALSVSELAPGTSRRAVLPASRLVWQILLIVCTDWVTATSAAAMVATLLFLEYRTREAPHDNDIPLTLEGSPCMLTMGGARSQVWRYGYCCPMLLSNTLPTRMLPTSAMCRHDCIHVYVQGHRGCQFGTQIKTVGRQTCWINAGWEGGGLRCLFAACVF</sequence>
<dbReference type="InterPro" id="IPR008752">
    <property type="entry name" value="Peptidase_M11"/>
</dbReference>
<comment type="caution">
    <text evidence="2">The sequence shown here is derived from an EMBL/GenBank/DDBJ whole genome shotgun (WGS) entry which is preliminary data.</text>
</comment>
<protein>
    <recommendedName>
        <fullName evidence="1">Peptidase M11 gametolysin domain-containing protein</fullName>
    </recommendedName>
</protein>
<gene>
    <name evidence="2" type="ORF">Vafri_18081</name>
</gene>
<dbReference type="Pfam" id="PF05548">
    <property type="entry name" value="Peptidase_M11"/>
    <property type="match status" value="1"/>
</dbReference>
<reference evidence="2" key="1">
    <citation type="journal article" date="2021" name="Proc. Natl. Acad. Sci. U.S.A.">
        <title>Three genomes in the algal genus Volvox reveal the fate of a haploid sex-determining region after a transition to homothallism.</title>
        <authorList>
            <person name="Yamamoto K."/>
            <person name="Hamaji T."/>
            <person name="Kawai-Toyooka H."/>
            <person name="Matsuzaki R."/>
            <person name="Takahashi F."/>
            <person name="Nishimura Y."/>
            <person name="Kawachi M."/>
            <person name="Noguchi H."/>
            <person name="Minakuchi Y."/>
            <person name="Umen J.G."/>
            <person name="Toyoda A."/>
            <person name="Nozaki H."/>
        </authorList>
    </citation>
    <scope>NUCLEOTIDE SEQUENCE</scope>
    <source>
        <strain evidence="2">NIES-3780</strain>
    </source>
</reference>
<accession>A0A8J4BRW8</accession>
<feature type="domain" description="Peptidase M11 gametolysin" evidence="1">
    <location>
        <begin position="8"/>
        <end position="161"/>
    </location>
</feature>
<dbReference type="AlphaFoldDB" id="A0A8J4BRW8"/>